<dbReference type="PANTHER" id="PTHR10426:SF88">
    <property type="entry name" value="ADIPOCYTE PLASMA MEMBRANE-ASSOCIATED PROTEIN HEMOMUCIN-RELATED"/>
    <property type="match status" value="1"/>
</dbReference>
<dbReference type="AlphaFoldDB" id="A0A919TIP7"/>
<dbReference type="InterPro" id="IPR018119">
    <property type="entry name" value="Strictosidine_synth_cons-reg"/>
</dbReference>
<keyword evidence="3" id="KW-0325">Glycoprotein</keyword>
<dbReference type="PANTHER" id="PTHR10426">
    <property type="entry name" value="STRICTOSIDINE SYNTHASE-RELATED"/>
    <property type="match status" value="1"/>
</dbReference>
<proteinExistence type="inferred from homology"/>
<comment type="similarity">
    <text evidence="1">Belongs to the strictosidine synthase family.</text>
</comment>
<gene>
    <name evidence="5" type="ORF">Ato02nite_065620</name>
</gene>
<evidence type="ECO:0000313" key="5">
    <source>
        <dbReference type="EMBL" id="GIM94769.1"/>
    </source>
</evidence>
<evidence type="ECO:0000256" key="3">
    <source>
        <dbReference type="ARBA" id="ARBA00023180"/>
    </source>
</evidence>
<evidence type="ECO:0000256" key="1">
    <source>
        <dbReference type="ARBA" id="ARBA00009191"/>
    </source>
</evidence>
<dbReference type="SUPFAM" id="SSF63829">
    <property type="entry name" value="Calcium-dependent phosphotriesterase"/>
    <property type="match status" value="1"/>
</dbReference>
<keyword evidence="2" id="KW-0597">Phosphoprotein</keyword>
<dbReference type="EMBL" id="BOQN01000085">
    <property type="protein sequence ID" value="GIM94769.1"/>
    <property type="molecule type" value="Genomic_DNA"/>
</dbReference>
<protein>
    <submittedName>
        <fullName evidence="5">Strictosidine synthase</fullName>
    </submittedName>
</protein>
<dbReference type="GO" id="GO:0016787">
    <property type="term" value="F:hydrolase activity"/>
    <property type="evidence" value="ECO:0007669"/>
    <property type="project" value="TreeGrafter"/>
</dbReference>
<dbReference type="Pfam" id="PF03088">
    <property type="entry name" value="Str_synth"/>
    <property type="match status" value="1"/>
</dbReference>
<dbReference type="GO" id="GO:0012505">
    <property type="term" value="C:endomembrane system"/>
    <property type="evidence" value="ECO:0007669"/>
    <property type="project" value="TreeGrafter"/>
</dbReference>
<organism evidence="5 6">
    <name type="scientific">Paractinoplanes toevensis</name>
    <dbReference type="NCBI Taxonomy" id="571911"/>
    <lineage>
        <taxon>Bacteria</taxon>
        <taxon>Bacillati</taxon>
        <taxon>Actinomycetota</taxon>
        <taxon>Actinomycetes</taxon>
        <taxon>Micromonosporales</taxon>
        <taxon>Micromonosporaceae</taxon>
        <taxon>Paractinoplanes</taxon>
    </lineage>
</organism>
<sequence>MGGYEYRMDLRVIPLPSYGAEDVVVATGGPYEGRVLTGTEDGTIWWIDPVSSGIGKVAGTGGRPLGLELMPDGRLLVCDARLGLLAVGPGGEVETLVDTVGGHRMRFCNNAAVARDGTIYFSDSSTVHPIDRWKAEVVELTRTGRLLRRTPDGEVTVLVDGLAFANGVALAADESFVVVAETAARRLMRYRVGTGTTEIFQDDLPGYPDNISTGSDGLIWVTVASPRDPVVEWLQRGPLWLRRQVTRIPAKLQPAPKRTVRVQAYGNDGLVKRDLSLATERFHMVTGVREHAGQVWLGSLHEPAVAVLTNSGG</sequence>
<comment type="caution">
    <text evidence="5">The sequence shown here is derived from an EMBL/GenBank/DDBJ whole genome shotgun (WGS) entry which is preliminary data.</text>
</comment>
<feature type="domain" description="Strictosidine synthase conserved region" evidence="4">
    <location>
        <begin position="113"/>
        <end position="191"/>
    </location>
</feature>
<name>A0A919TIP7_9ACTN</name>
<reference evidence="5 6" key="1">
    <citation type="submission" date="2021-03" db="EMBL/GenBank/DDBJ databases">
        <title>Whole genome shotgun sequence of Actinoplanes toevensis NBRC 105298.</title>
        <authorList>
            <person name="Komaki H."/>
            <person name="Tamura T."/>
        </authorList>
    </citation>
    <scope>NUCLEOTIDE SEQUENCE [LARGE SCALE GENOMIC DNA]</scope>
    <source>
        <strain evidence="5 6">NBRC 105298</strain>
    </source>
</reference>
<keyword evidence="6" id="KW-1185">Reference proteome</keyword>
<accession>A0A919TIP7</accession>
<evidence type="ECO:0000313" key="6">
    <source>
        <dbReference type="Proteomes" id="UP000677082"/>
    </source>
</evidence>
<evidence type="ECO:0000259" key="4">
    <source>
        <dbReference type="Pfam" id="PF03088"/>
    </source>
</evidence>
<dbReference type="Gene3D" id="2.120.10.30">
    <property type="entry name" value="TolB, C-terminal domain"/>
    <property type="match status" value="1"/>
</dbReference>
<evidence type="ECO:0000256" key="2">
    <source>
        <dbReference type="ARBA" id="ARBA00022553"/>
    </source>
</evidence>
<dbReference type="Proteomes" id="UP000677082">
    <property type="component" value="Unassembled WGS sequence"/>
</dbReference>
<dbReference type="InterPro" id="IPR011042">
    <property type="entry name" value="6-blade_b-propeller_TolB-like"/>
</dbReference>